<reference evidence="3 4" key="1">
    <citation type="journal article" date="2013" name="J. Bacteriol.">
        <title>Complete Genome Sequence of the Frog Pathogen Mycobacterium ulcerans Ecovar Liflandii.</title>
        <authorList>
            <person name="Tobias N.J."/>
            <person name="Doig K.D."/>
            <person name="Medema M.H."/>
            <person name="Chen H."/>
            <person name="Haring V."/>
            <person name="Moore R."/>
            <person name="Seemann T."/>
            <person name="Stinear T.P."/>
        </authorList>
    </citation>
    <scope>NUCLEOTIDE SEQUENCE [LARGE SCALE GENOMIC DNA]</scope>
    <source>
        <strain evidence="3 4">128FXT</strain>
    </source>
</reference>
<keyword evidence="4" id="KW-1185">Reference proteome</keyword>
<dbReference type="InterPro" id="IPR036249">
    <property type="entry name" value="Thioredoxin-like_sf"/>
</dbReference>
<dbReference type="GO" id="GO:0015035">
    <property type="term" value="F:protein-disulfide reductase activity"/>
    <property type="evidence" value="ECO:0007669"/>
    <property type="project" value="TreeGrafter"/>
</dbReference>
<comment type="function">
    <text evidence="1">Participates in various redox reactions through the reversible oxidation of its active center dithiol to a disulfide and catalyzes dithiol-disulfide exchange reactions.</text>
</comment>
<dbReference type="Proteomes" id="UP000011157">
    <property type="component" value="Chromosome"/>
</dbReference>
<dbReference type="HOGENOM" id="CLU_090389_10_4_11"/>
<feature type="domain" description="Thioredoxin" evidence="2">
    <location>
        <begin position="1"/>
        <end position="108"/>
    </location>
</feature>
<dbReference type="GO" id="GO:0005829">
    <property type="term" value="C:cytosol"/>
    <property type="evidence" value="ECO:0007669"/>
    <property type="project" value="TreeGrafter"/>
</dbReference>
<proteinExistence type="predicted"/>
<accession>L7V996</accession>
<dbReference type="RefSeq" id="WP_015356086.1">
    <property type="nucleotide sequence ID" value="NC_020133.1"/>
</dbReference>
<dbReference type="EC" id="1.-.-.-" evidence="3"/>
<keyword evidence="3" id="KW-0560">Oxidoreductase</keyword>
<dbReference type="PANTHER" id="PTHR45663">
    <property type="entry name" value="GEO12009P1"/>
    <property type="match status" value="1"/>
</dbReference>
<dbReference type="PANTHER" id="PTHR45663:SF40">
    <property type="entry name" value="THIOREDOXIN 2"/>
    <property type="match status" value="1"/>
</dbReference>
<dbReference type="PROSITE" id="PS51352">
    <property type="entry name" value="THIOREDOXIN_2"/>
    <property type="match status" value="1"/>
</dbReference>
<evidence type="ECO:0000313" key="4">
    <source>
        <dbReference type="Proteomes" id="UP000011157"/>
    </source>
</evidence>
<dbReference type="CDD" id="cd02947">
    <property type="entry name" value="TRX_family"/>
    <property type="match status" value="1"/>
</dbReference>
<evidence type="ECO:0000313" key="3">
    <source>
        <dbReference type="EMBL" id="AGC63038.1"/>
    </source>
</evidence>
<dbReference type="SUPFAM" id="SSF52833">
    <property type="entry name" value="Thioredoxin-like"/>
    <property type="match status" value="1"/>
</dbReference>
<dbReference type="PATRIC" id="fig|459424.11.peg.3437"/>
<dbReference type="InterPro" id="IPR013766">
    <property type="entry name" value="Thioredoxin_domain"/>
</dbReference>
<organism evidence="3 4">
    <name type="scientific">Mycobacterium liflandii (strain 128FXT)</name>
    <dbReference type="NCBI Taxonomy" id="459424"/>
    <lineage>
        <taxon>Bacteria</taxon>
        <taxon>Bacillati</taxon>
        <taxon>Actinomycetota</taxon>
        <taxon>Actinomycetes</taxon>
        <taxon>Mycobacteriales</taxon>
        <taxon>Mycobacteriaceae</taxon>
        <taxon>Mycobacterium</taxon>
        <taxon>Mycobacterium ulcerans group</taxon>
    </lineage>
</organism>
<dbReference type="KEGG" id="mli:MULP_03332"/>
<evidence type="ECO:0000259" key="2">
    <source>
        <dbReference type="PROSITE" id="PS51352"/>
    </source>
</evidence>
<sequence length="146" mass="16087">MATEDLTAANFKQTVHGNDSVLVYVWAPLCAPCDVFAPTYEGSSDKHPDIVHGKVNFETEQELVSAAAVKHLPTLMAFKKGKLVLKQAGIANPAVMDDLVRHLREYRIEPAVAQKACSSPRLRSPQARPEQTRPAAALWLTWLPKT</sequence>
<evidence type="ECO:0000256" key="1">
    <source>
        <dbReference type="ARBA" id="ARBA00003318"/>
    </source>
</evidence>
<dbReference type="AlphaFoldDB" id="L7V996"/>
<protein>
    <submittedName>
        <fullName evidence="3">Thioredoxin TrxA</fullName>
        <ecNumber evidence="3">1.-.-.-</ecNumber>
    </submittedName>
</protein>
<dbReference type="EMBL" id="CP003899">
    <property type="protein sequence ID" value="AGC63038.1"/>
    <property type="molecule type" value="Genomic_DNA"/>
</dbReference>
<gene>
    <name evidence="3" type="primary">trxA</name>
    <name evidence="3" type="ordered locus">MULP_03332</name>
</gene>
<dbReference type="Pfam" id="PF00085">
    <property type="entry name" value="Thioredoxin"/>
    <property type="match status" value="1"/>
</dbReference>
<dbReference type="Gene3D" id="3.40.30.10">
    <property type="entry name" value="Glutaredoxin"/>
    <property type="match status" value="1"/>
</dbReference>
<name>L7V996_MYCL1</name>